<evidence type="ECO:0000313" key="1">
    <source>
        <dbReference type="EMBL" id="TRZ08579.1"/>
    </source>
</evidence>
<dbReference type="OrthoDB" id="426210at2759"/>
<name>A0A8K1FYV2_9PASS</name>
<dbReference type="Proteomes" id="UP000796761">
    <property type="component" value="Unassembled WGS sequence"/>
</dbReference>
<protein>
    <recommendedName>
        <fullName evidence="3">Reverse transcriptase</fullName>
    </recommendedName>
</protein>
<proteinExistence type="predicted"/>
<dbReference type="AlphaFoldDB" id="A0A8K1FYV2"/>
<dbReference type="PRINTS" id="PR01345">
    <property type="entry name" value="CERVTRCPTASE"/>
</dbReference>
<comment type="caution">
    <text evidence="1">The sequence shown here is derived from an EMBL/GenBank/DDBJ whole genome shotgun (WGS) entry which is preliminary data.</text>
</comment>
<gene>
    <name evidence="1" type="ORF">HGM15179_018527</name>
</gene>
<evidence type="ECO:0008006" key="3">
    <source>
        <dbReference type="Google" id="ProtNLM"/>
    </source>
</evidence>
<dbReference type="PANTHER" id="PTHR33332">
    <property type="entry name" value="REVERSE TRANSCRIPTASE DOMAIN-CONTAINING PROTEIN"/>
    <property type="match status" value="1"/>
</dbReference>
<accession>A0A8K1FYV2</accession>
<keyword evidence="2" id="KW-1185">Reference proteome</keyword>
<sequence length="242" mass="27623">MPEDWKKANVTVVFKTGKKEVLGNYWPDSLTSIPGNVMECLILKAISWHMDGKKVIRSTQHGFTKGKSCLANLISFYDKISTWTDKGRLGRCLLSNFTGDTKLGGVADTPEYCAVLQKDLSRLERWAENHLKFNKGKCRDLHLGKNNSMYQYRLRNDLLESKSAGKDLGILVDNKLSISQQCALLSRKANGVLGCIRKSIDSRLREVIQPLYSALVWPHLEYSVQFWAPRYKKDMELLEHIQ</sequence>
<dbReference type="EMBL" id="SWJQ01001305">
    <property type="protein sequence ID" value="TRZ08579.1"/>
    <property type="molecule type" value="Genomic_DNA"/>
</dbReference>
<reference evidence="1" key="1">
    <citation type="submission" date="2019-04" db="EMBL/GenBank/DDBJ databases">
        <title>Genome assembly of Zosterops borbonicus 15179.</title>
        <authorList>
            <person name="Leroy T."/>
            <person name="Anselmetti Y."/>
            <person name="Tilak M.-K."/>
            <person name="Nabholz B."/>
        </authorList>
    </citation>
    <scope>NUCLEOTIDE SEQUENCE</scope>
    <source>
        <strain evidence="1">HGM_15179</strain>
        <tissue evidence="1">Muscle</tissue>
    </source>
</reference>
<evidence type="ECO:0000313" key="2">
    <source>
        <dbReference type="Proteomes" id="UP000796761"/>
    </source>
</evidence>
<organism evidence="1 2">
    <name type="scientific">Zosterops borbonicus</name>
    <dbReference type="NCBI Taxonomy" id="364589"/>
    <lineage>
        <taxon>Eukaryota</taxon>
        <taxon>Metazoa</taxon>
        <taxon>Chordata</taxon>
        <taxon>Craniata</taxon>
        <taxon>Vertebrata</taxon>
        <taxon>Euteleostomi</taxon>
        <taxon>Archelosauria</taxon>
        <taxon>Archosauria</taxon>
        <taxon>Dinosauria</taxon>
        <taxon>Saurischia</taxon>
        <taxon>Theropoda</taxon>
        <taxon>Coelurosauria</taxon>
        <taxon>Aves</taxon>
        <taxon>Neognathae</taxon>
        <taxon>Neoaves</taxon>
        <taxon>Telluraves</taxon>
        <taxon>Australaves</taxon>
        <taxon>Passeriformes</taxon>
        <taxon>Sylvioidea</taxon>
        <taxon>Zosteropidae</taxon>
        <taxon>Zosterops</taxon>
    </lineage>
</organism>